<organism evidence="2">
    <name type="scientific">Brassica napus</name>
    <name type="common">Rape</name>
    <dbReference type="NCBI Taxonomy" id="3708"/>
    <lineage>
        <taxon>Eukaryota</taxon>
        <taxon>Viridiplantae</taxon>
        <taxon>Streptophyta</taxon>
        <taxon>Embryophyta</taxon>
        <taxon>Tracheophyta</taxon>
        <taxon>Spermatophyta</taxon>
        <taxon>Magnoliopsida</taxon>
        <taxon>eudicotyledons</taxon>
        <taxon>Gunneridae</taxon>
        <taxon>Pentapetalae</taxon>
        <taxon>rosids</taxon>
        <taxon>malvids</taxon>
        <taxon>Brassicales</taxon>
        <taxon>Brassicaceae</taxon>
        <taxon>Brassiceae</taxon>
        <taxon>Brassica</taxon>
    </lineage>
</organism>
<dbReference type="EMBL" id="HG994361">
    <property type="protein sequence ID" value="CAF2163977.1"/>
    <property type="molecule type" value="Genomic_DNA"/>
</dbReference>
<dbReference type="AlphaFoldDB" id="A0A816YMZ2"/>
<evidence type="ECO:0000313" key="2">
    <source>
        <dbReference type="EMBL" id="CAF2163977.1"/>
    </source>
</evidence>
<gene>
    <name evidence="2" type="ORF">DARMORV10_A07P17660.1</name>
</gene>
<feature type="region of interest" description="Disordered" evidence="1">
    <location>
        <begin position="69"/>
        <end position="93"/>
    </location>
</feature>
<accession>A0A816YMZ2</accession>
<dbReference type="Proteomes" id="UP001295469">
    <property type="component" value="Chromosome A07"/>
</dbReference>
<reference evidence="2" key="1">
    <citation type="submission" date="2021-01" db="EMBL/GenBank/DDBJ databases">
        <authorList>
            <consortium name="Genoscope - CEA"/>
            <person name="William W."/>
        </authorList>
    </citation>
    <scope>NUCLEOTIDE SEQUENCE</scope>
</reference>
<protein>
    <submittedName>
        <fullName evidence="2">(rape) hypothetical protein</fullName>
    </submittedName>
</protein>
<name>A0A816YMZ2_BRANA</name>
<evidence type="ECO:0000256" key="1">
    <source>
        <dbReference type="SAM" id="MobiDB-lite"/>
    </source>
</evidence>
<sequence>MLSIDRVPVFVLIMAPSIAGTPLVVPNSRASSQGASSRIQPRILRHLSHRSHRWLHKFLVAPPVQVARDMRKVSSPSSSKNDSGFQKPSQRETHVPGNLAHRILHPHLWKEDQAHPFTEASRMVTALATLLANSCLNFILLLTPV</sequence>
<proteinExistence type="predicted"/>